<dbReference type="Pfam" id="PF00704">
    <property type="entry name" value="Glyco_hydro_18"/>
    <property type="match status" value="1"/>
</dbReference>
<dbReference type="GO" id="GO:0004568">
    <property type="term" value="F:chitinase activity"/>
    <property type="evidence" value="ECO:0007669"/>
    <property type="project" value="UniProtKB-ARBA"/>
</dbReference>
<dbReference type="Gene3D" id="3.10.50.10">
    <property type="match status" value="1"/>
</dbReference>
<evidence type="ECO:0000313" key="8">
    <source>
        <dbReference type="EMBL" id="RUS91647.1"/>
    </source>
</evidence>
<reference evidence="8 9" key="1">
    <citation type="submission" date="2019-01" db="EMBL/GenBank/DDBJ databases">
        <title>A draft genome assembly of the solar-powered sea slug Elysia chlorotica.</title>
        <authorList>
            <person name="Cai H."/>
            <person name="Li Q."/>
            <person name="Fang X."/>
            <person name="Li J."/>
            <person name="Curtis N.E."/>
            <person name="Altenburger A."/>
            <person name="Shibata T."/>
            <person name="Feng M."/>
            <person name="Maeda T."/>
            <person name="Schwartz J.A."/>
            <person name="Shigenobu S."/>
            <person name="Lundholm N."/>
            <person name="Nishiyama T."/>
            <person name="Yang H."/>
            <person name="Hasebe M."/>
            <person name="Li S."/>
            <person name="Pierce S.K."/>
            <person name="Wang J."/>
        </authorList>
    </citation>
    <scope>NUCLEOTIDE SEQUENCE [LARGE SCALE GENOMIC DNA]</scope>
    <source>
        <strain evidence="8">EC2010</strain>
        <tissue evidence="8">Whole organism of an adult</tissue>
    </source>
</reference>
<dbReference type="InterPro" id="IPR029070">
    <property type="entry name" value="Chitinase_insertion_sf"/>
</dbReference>
<gene>
    <name evidence="8" type="ORF">EGW08_000620</name>
</gene>
<dbReference type="SMART" id="SM00636">
    <property type="entry name" value="Glyco_18"/>
    <property type="match status" value="1"/>
</dbReference>
<sequence>MAQCPVHFSGWLGVFVCLAVFLSRCPIANGKKIFCYYSSFAYNRHGRGNFVPEDINPHLCSHIIYAFVDISPDGKGLTPFNENDQGPEGLYSRTLALKKANPSLKVLLAVGGWLIGSEPFLPVVRSEASRAAFIQNVVAYLRRHGFDGFDMDWEFPATRGSPPQDKFRFTQLMKGLYEAFAAESADTGREKLLLTMATASGSYYISQRARTRAPAYLDYMLLMTYNYHGQWEKVTGHHSGLYPHRHDPKHGEKAQLYQEWSIDFWLNAGISKDKLIVGIPTYAMTFTLSDQSQHGVQAPAVTGGNQGEFTRETGILAYYEVCDRLENQGWRSEWIEEQGVPFAYGGDQWAGYENKRSVTLKAKNILKRDLGGAFVWSVEMGDFDGVCGEGPYPL</sequence>
<keyword evidence="9" id="KW-1185">Reference proteome</keyword>
<dbReference type="Gene3D" id="3.20.20.80">
    <property type="entry name" value="Glycosidases"/>
    <property type="match status" value="1"/>
</dbReference>
<evidence type="ECO:0000313" key="9">
    <source>
        <dbReference type="Proteomes" id="UP000271974"/>
    </source>
</evidence>
<proteinExistence type="inferred from homology"/>
<dbReference type="SUPFAM" id="SSF51445">
    <property type="entry name" value="(Trans)glycosidases"/>
    <property type="match status" value="1"/>
</dbReference>
<dbReference type="STRING" id="188477.A0A3S1I3Q3"/>
<dbReference type="FunFam" id="3.10.50.10:FF:000001">
    <property type="entry name" value="Chitinase 3-like 1"/>
    <property type="match status" value="1"/>
</dbReference>
<dbReference type="GO" id="GO:0006032">
    <property type="term" value="P:chitin catabolic process"/>
    <property type="evidence" value="ECO:0007669"/>
    <property type="project" value="TreeGrafter"/>
</dbReference>
<dbReference type="GO" id="GO:0005576">
    <property type="term" value="C:extracellular region"/>
    <property type="evidence" value="ECO:0007669"/>
    <property type="project" value="TreeGrafter"/>
</dbReference>
<dbReference type="SUPFAM" id="SSF54556">
    <property type="entry name" value="Chitinase insertion domain"/>
    <property type="match status" value="1"/>
</dbReference>
<dbReference type="PROSITE" id="PS51910">
    <property type="entry name" value="GH18_2"/>
    <property type="match status" value="1"/>
</dbReference>
<accession>A0A3S1I3Q3</accession>
<dbReference type="InterPro" id="IPR017853">
    <property type="entry name" value="GH"/>
</dbReference>
<evidence type="ECO:0000256" key="6">
    <source>
        <dbReference type="SAM" id="SignalP"/>
    </source>
</evidence>
<dbReference type="AlphaFoldDB" id="A0A3S1I3Q3"/>
<feature type="non-terminal residue" evidence="8">
    <location>
        <position position="394"/>
    </location>
</feature>
<dbReference type="PANTHER" id="PTHR11177:SF317">
    <property type="entry name" value="CHITINASE 12-RELATED"/>
    <property type="match status" value="1"/>
</dbReference>
<keyword evidence="2" id="KW-1015">Disulfide bond</keyword>
<feature type="chain" id="PRO_5018560796" description="GH18 domain-containing protein" evidence="6">
    <location>
        <begin position="31"/>
        <end position="394"/>
    </location>
</feature>
<keyword evidence="3 4" id="KW-0326">Glycosidase</keyword>
<evidence type="ECO:0000256" key="5">
    <source>
        <dbReference type="RuleBase" id="RU004453"/>
    </source>
</evidence>
<name>A0A3S1I3Q3_ELYCH</name>
<evidence type="ECO:0000256" key="4">
    <source>
        <dbReference type="RuleBase" id="RU000489"/>
    </source>
</evidence>
<evidence type="ECO:0000256" key="2">
    <source>
        <dbReference type="ARBA" id="ARBA00023157"/>
    </source>
</evidence>
<dbReference type="OrthoDB" id="6130020at2759"/>
<protein>
    <recommendedName>
        <fullName evidence="7">GH18 domain-containing protein</fullName>
    </recommendedName>
</protein>
<dbReference type="PROSITE" id="PS01095">
    <property type="entry name" value="GH18_1"/>
    <property type="match status" value="1"/>
</dbReference>
<dbReference type="InterPro" id="IPR011583">
    <property type="entry name" value="Chitinase_II/V-like_cat"/>
</dbReference>
<comment type="caution">
    <text evidence="8">The sequence shown here is derived from an EMBL/GenBank/DDBJ whole genome shotgun (WGS) entry which is preliminary data.</text>
</comment>
<dbReference type="InterPro" id="IPR001223">
    <property type="entry name" value="Glyco_hydro18_cat"/>
</dbReference>
<dbReference type="EMBL" id="RQTK01000008">
    <property type="protein sequence ID" value="RUS91647.1"/>
    <property type="molecule type" value="Genomic_DNA"/>
</dbReference>
<dbReference type="GO" id="GO:0008061">
    <property type="term" value="F:chitin binding"/>
    <property type="evidence" value="ECO:0007669"/>
    <property type="project" value="InterPro"/>
</dbReference>
<feature type="domain" description="GH18" evidence="7">
    <location>
        <begin position="31"/>
        <end position="394"/>
    </location>
</feature>
<evidence type="ECO:0000256" key="1">
    <source>
        <dbReference type="ARBA" id="ARBA00022801"/>
    </source>
</evidence>
<feature type="signal peptide" evidence="6">
    <location>
        <begin position="1"/>
        <end position="30"/>
    </location>
</feature>
<evidence type="ECO:0000259" key="7">
    <source>
        <dbReference type="PROSITE" id="PS51910"/>
    </source>
</evidence>
<dbReference type="Proteomes" id="UP000271974">
    <property type="component" value="Unassembled WGS sequence"/>
</dbReference>
<keyword evidence="6" id="KW-0732">Signal</keyword>
<keyword evidence="1 4" id="KW-0378">Hydrolase</keyword>
<comment type="similarity">
    <text evidence="5">Belongs to the glycosyl hydrolase 18 family.</text>
</comment>
<dbReference type="PANTHER" id="PTHR11177">
    <property type="entry name" value="CHITINASE"/>
    <property type="match status" value="1"/>
</dbReference>
<dbReference type="GO" id="GO:0005975">
    <property type="term" value="P:carbohydrate metabolic process"/>
    <property type="evidence" value="ECO:0007669"/>
    <property type="project" value="InterPro"/>
</dbReference>
<dbReference type="InterPro" id="IPR001579">
    <property type="entry name" value="Glyco_hydro_18_chit_AS"/>
</dbReference>
<organism evidence="8 9">
    <name type="scientific">Elysia chlorotica</name>
    <name type="common">Eastern emerald elysia</name>
    <name type="synonym">Sea slug</name>
    <dbReference type="NCBI Taxonomy" id="188477"/>
    <lineage>
        <taxon>Eukaryota</taxon>
        <taxon>Metazoa</taxon>
        <taxon>Spiralia</taxon>
        <taxon>Lophotrochozoa</taxon>
        <taxon>Mollusca</taxon>
        <taxon>Gastropoda</taxon>
        <taxon>Heterobranchia</taxon>
        <taxon>Euthyneura</taxon>
        <taxon>Panpulmonata</taxon>
        <taxon>Sacoglossa</taxon>
        <taxon>Placobranchoidea</taxon>
        <taxon>Plakobranchidae</taxon>
        <taxon>Elysia</taxon>
    </lineage>
</organism>
<dbReference type="InterPro" id="IPR050314">
    <property type="entry name" value="Glycosyl_Hydrlase_18"/>
</dbReference>
<evidence type="ECO:0000256" key="3">
    <source>
        <dbReference type="ARBA" id="ARBA00023295"/>
    </source>
</evidence>